<organism evidence="9">
    <name type="scientific">hydrocarbon metagenome</name>
    <dbReference type="NCBI Taxonomy" id="938273"/>
    <lineage>
        <taxon>unclassified sequences</taxon>
        <taxon>metagenomes</taxon>
        <taxon>ecological metagenomes</taxon>
    </lineage>
</organism>
<evidence type="ECO:0000256" key="5">
    <source>
        <dbReference type="ARBA" id="ARBA00023159"/>
    </source>
</evidence>
<dbReference type="PROSITE" id="PS50045">
    <property type="entry name" value="SIGMA54_INTERACT_4"/>
    <property type="match status" value="1"/>
</dbReference>
<dbReference type="SMART" id="SM00382">
    <property type="entry name" value="AAA"/>
    <property type="match status" value="1"/>
</dbReference>
<dbReference type="PROSITE" id="PS00688">
    <property type="entry name" value="SIGMA54_INTERACT_3"/>
    <property type="match status" value="1"/>
</dbReference>
<keyword evidence="2" id="KW-0067">ATP-binding</keyword>
<dbReference type="PANTHER" id="PTHR32071">
    <property type="entry name" value="TRANSCRIPTIONAL REGULATORY PROTEIN"/>
    <property type="match status" value="1"/>
</dbReference>
<feature type="domain" description="Response regulatory" evidence="8">
    <location>
        <begin position="4"/>
        <end position="118"/>
    </location>
</feature>
<dbReference type="SUPFAM" id="SSF52172">
    <property type="entry name" value="CheY-like"/>
    <property type="match status" value="1"/>
</dbReference>
<dbReference type="InterPro" id="IPR001789">
    <property type="entry name" value="Sig_transdc_resp-reg_receiver"/>
</dbReference>
<dbReference type="AlphaFoldDB" id="A0A0W8G7G3"/>
<dbReference type="Pfam" id="PF25601">
    <property type="entry name" value="AAA_lid_14"/>
    <property type="match status" value="1"/>
</dbReference>
<evidence type="ECO:0000256" key="4">
    <source>
        <dbReference type="ARBA" id="ARBA00023125"/>
    </source>
</evidence>
<keyword evidence="3" id="KW-0805">Transcription regulation</keyword>
<sequence>MAENILVIEDDAAFREMLVEALTSKGFTVHSAGSVEEGLRLLGETPVDLVLTDVMLPGKSGIEAVSLIRDMAPATDVIVMTGYSTREKALEAVRRGAYDFFSKPFSLTELEIVMRRALERRGLRAELASLRTSLRQARGGPVIVGQSEGMRRVVELIHRVAGLDSTVLVTGESGTGKEVVSDAVHALSKRAAGPFIKVNCAAIPENLLESELFGHEKGAFTGALTLKKGKFELAQGGTLMLDELGDMPLFLQPKLLRAVEQRQIERVGGARPIDIDIRIIAATNQDLPRLVEEKAFRADLYYRLSVAVIRIPPLRERKEDLPLLVEHFLSRINVKLGMNLRGITREAMGLLYAHDWPGNVRQLANVLERAAIMSTGEVLEAGHFRDAFRVRTQAPGQGECPIPGGAAGGGEHVASLRQTLEDVERSMIETALARTHGVQKEAAALLGVSPKNLWNKIQKHGIDPARFSGQMA</sequence>
<dbReference type="InterPro" id="IPR027417">
    <property type="entry name" value="P-loop_NTPase"/>
</dbReference>
<dbReference type="CDD" id="cd00009">
    <property type="entry name" value="AAA"/>
    <property type="match status" value="1"/>
</dbReference>
<dbReference type="PROSITE" id="PS50110">
    <property type="entry name" value="RESPONSE_REGULATORY"/>
    <property type="match status" value="1"/>
</dbReference>
<dbReference type="InterPro" id="IPR003593">
    <property type="entry name" value="AAA+_ATPase"/>
</dbReference>
<dbReference type="Gene3D" id="3.40.50.2300">
    <property type="match status" value="1"/>
</dbReference>
<keyword evidence="1" id="KW-0547">Nucleotide-binding</keyword>
<dbReference type="SMART" id="SM00448">
    <property type="entry name" value="REC"/>
    <property type="match status" value="1"/>
</dbReference>
<evidence type="ECO:0000259" key="7">
    <source>
        <dbReference type="PROSITE" id="PS50045"/>
    </source>
</evidence>
<evidence type="ECO:0000256" key="6">
    <source>
        <dbReference type="ARBA" id="ARBA00023163"/>
    </source>
</evidence>
<evidence type="ECO:0000313" key="9">
    <source>
        <dbReference type="EMBL" id="KUG28972.1"/>
    </source>
</evidence>
<dbReference type="Gene3D" id="1.10.10.60">
    <property type="entry name" value="Homeodomain-like"/>
    <property type="match status" value="1"/>
</dbReference>
<dbReference type="PROSITE" id="PS00675">
    <property type="entry name" value="SIGMA54_INTERACT_1"/>
    <property type="match status" value="1"/>
</dbReference>
<dbReference type="PROSITE" id="PS00676">
    <property type="entry name" value="SIGMA54_INTERACT_2"/>
    <property type="match status" value="1"/>
</dbReference>
<dbReference type="InterPro" id="IPR002197">
    <property type="entry name" value="HTH_Fis"/>
</dbReference>
<dbReference type="GO" id="GO:0043565">
    <property type="term" value="F:sequence-specific DNA binding"/>
    <property type="evidence" value="ECO:0007669"/>
    <property type="project" value="InterPro"/>
</dbReference>
<dbReference type="InterPro" id="IPR011006">
    <property type="entry name" value="CheY-like_superfamily"/>
</dbReference>
<evidence type="ECO:0000256" key="3">
    <source>
        <dbReference type="ARBA" id="ARBA00023015"/>
    </source>
</evidence>
<dbReference type="SUPFAM" id="SSF52540">
    <property type="entry name" value="P-loop containing nucleoside triphosphate hydrolases"/>
    <property type="match status" value="1"/>
</dbReference>
<dbReference type="InterPro" id="IPR025943">
    <property type="entry name" value="Sigma_54_int_dom_ATP-bd_2"/>
</dbReference>
<keyword evidence="5" id="KW-0010">Activator</keyword>
<keyword evidence="4" id="KW-0238">DNA-binding</keyword>
<dbReference type="SUPFAM" id="SSF46689">
    <property type="entry name" value="Homeodomain-like"/>
    <property type="match status" value="1"/>
</dbReference>
<reference evidence="9" key="1">
    <citation type="journal article" date="2015" name="Proc. Natl. Acad. Sci. U.S.A.">
        <title>Networks of energetic and metabolic interactions define dynamics in microbial communities.</title>
        <authorList>
            <person name="Embree M."/>
            <person name="Liu J.K."/>
            <person name="Al-Bassam M.M."/>
            <person name="Zengler K."/>
        </authorList>
    </citation>
    <scope>NUCLEOTIDE SEQUENCE</scope>
</reference>
<evidence type="ECO:0000259" key="8">
    <source>
        <dbReference type="PROSITE" id="PS50110"/>
    </source>
</evidence>
<dbReference type="InterPro" id="IPR002078">
    <property type="entry name" value="Sigma_54_int"/>
</dbReference>
<feature type="domain" description="Sigma-54 factor interaction" evidence="7">
    <location>
        <begin position="143"/>
        <end position="372"/>
    </location>
</feature>
<dbReference type="FunFam" id="1.10.8.60:FF:000014">
    <property type="entry name" value="DNA-binding transcriptional regulator NtrC"/>
    <property type="match status" value="1"/>
</dbReference>
<dbReference type="PRINTS" id="PR01590">
    <property type="entry name" value="HTHFIS"/>
</dbReference>
<evidence type="ECO:0000256" key="1">
    <source>
        <dbReference type="ARBA" id="ARBA00022741"/>
    </source>
</evidence>
<comment type="caution">
    <text evidence="9">The sequence shown here is derived from an EMBL/GenBank/DDBJ whole genome shotgun (WGS) entry which is preliminary data.</text>
</comment>
<keyword evidence="6" id="KW-0804">Transcription</keyword>
<dbReference type="CDD" id="cd00156">
    <property type="entry name" value="REC"/>
    <property type="match status" value="1"/>
</dbReference>
<dbReference type="InterPro" id="IPR058031">
    <property type="entry name" value="AAA_lid_NorR"/>
</dbReference>
<dbReference type="Pfam" id="PF00072">
    <property type="entry name" value="Response_reg"/>
    <property type="match status" value="1"/>
</dbReference>
<accession>A0A0W8G7G3</accession>
<dbReference type="InterPro" id="IPR025662">
    <property type="entry name" value="Sigma_54_int_dom_ATP-bd_1"/>
</dbReference>
<dbReference type="InterPro" id="IPR009057">
    <property type="entry name" value="Homeodomain-like_sf"/>
</dbReference>
<dbReference type="Pfam" id="PF02954">
    <property type="entry name" value="HTH_8"/>
    <property type="match status" value="1"/>
</dbReference>
<evidence type="ECO:0000256" key="2">
    <source>
        <dbReference type="ARBA" id="ARBA00022840"/>
    </source>
</evidence>
<protein>
    <submittedName>
        <fullName evidence="9">Sigma-54 dependent transcriptional regulator/response regulator</fullName>
    </submittedName>
</protein>
<proteinExistence type="predicted"/>
<dbReference type="Gene3D" id="1.10.8.60">
    <property type="match status" value="1"/>
</dbReference>
<dbReference type="GO" id="GO:0005524">
    <property type="term" value="F:ATP binding"/>
    <property type="evidence" value="ECO:0007669"/>
    <property type="project" value="UniProtKB-KW"/>
</dbReference>
<gene>
    <name evidence="9" type="ORF">ASZ90_001152</name>
</gene>
<dbReference type="GO" id="GO:0006355">
    <property type="term" value="P:regulation of DNA-templated transcription"/>
    <property type="evidence" value="ECO:0007669"/>
    <property type="project" value="InterPro"/>
</dbReference>
<dbReference type="FunFam" id="3.40.50.300:FF:000006">
    <property type="entry name" value="DNA-binding transcriptional regulator NtrC"/>
    <property type="match status" value="1"/>
</dbReference>
<dbReference type="GO" id="GO:0000160">
    <property type="term" value="P:phosphorelay signal transduction system"/>
    <property type="evidence" value="ECO:0007669"/>
    <property type="project" value="InterPro"/>
</dbReference>
<dbReference type="Pfam" id="PF00158">
    <property type="entry name" value="Sigma54_activat"/>
    <property type="match status" value="1"/>
</dbReference>
<dbReference type="Gene3D" id="3.40.50.300">
    <property type="entry name" value="P-loop containing nucleotide triphosphate hydrolases"/>
    <property type="match status" value="1"/>
</dbReference>
<name>A0A0W8G7G3_9ZZZZ</name>
<dbReference type="EMBL" id="LNQE01000149">
    <property type="protein sequence ID" value="KUG28972.1"/>
    <property type="molecule type" value="Genomic_DNA"/>
</dbReference>
<dbReference type="InterPro" id="IPR025944">
    <property type="entry name" value="Sigma_54_int_dom_CS"/>
</dbReference>